<keyword evidence="4" id="KW-1185">Reference proteome</keyword>
<evidence type="ECO:0000313" key="3">
    <source>
        <dbReference type="EMBL" id="MDT0631287.1"/>
    </source>
</evidence>
<dbReference type="Gene3D" id="3.40.50.2300">
    <property type="match status" value="1"/>
</dbReference>
<evidence type="ECO:0000256" key="1">
    <source>
        <dbReference type="PROSITE-ProRule" id="PRU00169"/>
    </source>
</evidence>
<dbReference type="PANTHER" id="PTHR45566">
    <property type="entry name" value="HTH-TYPE TRANSCRIPTIONAL REGULATOR YHJB-RELATED"/>
    <property type="match status" value="1"/>
</dbReference>
<feature type="domain" description="Response regulatory" evidence="2">
    <location>
        <begin position="7"/>
        <end position="123"/>
    </location>
</feature>
<dbReference type="RefSeq" id="WP_311662630.1">
    <property type="nucleotide sequence ID" value="NZ_JAVRHT010000010.1"/>
</dbReference>
<comment type="caution">
    <text evidence="3">The sequence shown here is derived from an EMBL/GenBank/DDBJ whole genome shotgun (WGS) entry which is preliminary data.</text>
</comment>
<dbReference type="InterPro" id="IPR051015">
    <property type="entry name" value="EvgA-like"/>
</dbReference>
<protein>
    <submittedName>
        <fullName evidence="3">Response regulator transcription factor</fullName>
    </submittedName>
</protein>
<proteinExistence type="predicted"/>
<dbReference type="CDD" id="cd17535">
    <property type="entry name" value="REC_NarL-like"/>
    <property type="match status" value="1"/>
</dbReference>
<sequence length="138" mass="15051">MLSSPHRVFLVEDHPVMREAYAALLATEPRLVLCQSVETAEEALEALRETPCDLVLTDLRLPGMSGVDLVRRLSEERPSLPALVISAHHEEVYARRALEAGAARFLPKQGLAARLVSVILEVLDEETPEAAFIANSGG</sequence>
<accession>A0ABU3BPS8</accession>
<dbReference type="PROSITE" id="PS50110">
    <property type="entry name" value="RESPONSE_REGULATORY"/>
    <property type="match status" value="1"/>
</dbReference>
<evidence type="ECO:0000313" key="4">
    <source>
        <dbReference type="Proteomes" id="UP001267426"/>
    </source>
</evidence>
<dbReference type="PANTHER" id="PTHR45566:SF2">
    <property type="entry name" value="NARL SUBFAMILY"/>
    <property type="match status" value="1"/>
</dbReference>
<dbReference type="InterPro" id="IPR058245">
    <property type="entry name" value="NreC/VraR/RcsB-like_REC"/>
</dbReference>
<feature type="modified residue" description="4-aspartylphosphate" evidence="1">
    <location>
        <position position="58"/>
    </location>
</feature>
<dbReference type="SUPFAM" id="SSF52172">
    <property type="entry name" value="CheY-like"/>
    <property type="match status" value="1"/>
</dbReference>
<reference evidence="3 4" key="1">
    <citation type="submission" date="2023-09" db="EMBL/GenBank/DDBJ databases">
        <authorList>
            <person name="Rey-Velasco X."/>
        </authorList>
    </citation>
    <scope>NUCLEOTIDE SEQUENCE [LARGE SCALE GENOMIC DNA]</scope>
    <source>
        <strain evidence="3 4">F394</strain>
    </source>
</reference>
<dbReference type="Proteomes" id="UP001267426">
    <property type="component" value="Unassembled WGS sequence"/>
</dbReference>
<dbReference type="SMART" id="SM00448">
    <property type="entry name" value="REC"/>
    <property type="match status" value="1"/>
</dbReference>
<name>A0ABU3BPS8_9BACT</name>
<gene>
    <name evidence="3" type="ORF">RM540_05945</name>
</gene>
<dbReference type="EMBL" id="JAVRHT010000010">
    <property type="protein sequence ID" value="MDT0631287.1"/>
    <property type="molecule type" value="Genomic_DNA"/>
</dbReference>
<evidence type="ECO:0000259" key="2">
    <source>
        <dbReference type="PROSITE" id="PS50110"/>
    </source>
</evidence>
<dbReference type="Pfam" id="PF00072">
    <property type="entry name" value="Response_reg"/>
    <property type="match status" value="1"/>
</dbReference>
<organism evidence="3 4">
    <name type="scientific">Rubrivirga litoralis</name>
    <dbReference type="NCBI Taxonomy" id="3075598"/>
    <lineage>
        <taxon>Bacteria</taxon>
        <taxon>Pseudomonadati</taxon>
        <taxon>Rhodothermota</taxon>
        <taxon>Rhodothermia</taxon>
        <taxon>Rhodothermales</taxon>
        <taxon>Rubricoccaceae</taxon>
        <taxon>Rubrivirga</taxon>
    </lineage>
</organism>
<dbReference type="InterPro" id="IPR001789">
    <property type="entry name" value="Sig_transdc_resp-reg_receiver"/>
</dbReference>
<dbReference type="InterPro" id="IPR011006">
    <property type="entry name" value="CheY-like_superfamily"/>
</dbReference>
<keyword evidence="1" id="KW-0597">Phosphoprotein</keyword>